<evidence type="ECO:0000313" key="4">
    <source>
        <dbReference type="Proteomes" id="UP000193560"/>
    </source>
</evidence>
<evidence type="ECO:0000313" key="3">
    <source>
        <dbReference type="EMBL" id="ORZ17383.1"/>
    </source>
</evidence>
<gene>
    <name evidence="3" type="ORF">BCR42DRAFT_31217</name>
</gene>
<feature type="region of interest" description="Disordered" evidence="1">
    <location>
        <begin position="44"/>
        <end position="90"/>
    </location>
</feature>
<dbReference type="PANTHER" id="PTHR12673:SF159">
    <property type="entry name" value="LD03170P"/>
    <property type="match status" value="1"/>
</dbReference>
<keyword evidence="4" id="KW-1185">Reference proteome</keyword>
<dbReference type="EMBL" id="MCGE01000010">
    <property type="protein sequence ID" value="ORZ17383.1"/>
    <property type="molecule type" value="Genomic_DNA"/>
</dbReference>
<dbReference type="SMART" id="SM00325">
    <property type="entry name" value="RhoGEF"/>
    <property type="match status" value="1"/>
</dbReference>
<proteinExistence type="predicted"/>
<sequence length="488" mass="55664">MPPLTHSCFDIVEAREWAGSTMDSLFSNEQPSKMDPALHITLGHEQHRHQQQQQYQKQLSQQSDQSQPQQQQDDHESTIHPRRASVLPHRLQRLNKIRRSFSVLDNGIYQHKKSTASSLKQNEHTQLDNEPNQYCINASPPYSPCSDDSSTSTITTNTTPILTSVTIGTQSAPVSPTDIPRRPSFSSRILRKTFDMKSLLITTFDRQRKDSQEKEREALALWQHTFEQSLLESGSDSNSSTPPLSLSSTLSTTNTTLTNNMAISLSSTRKYNNCKSSKYSRFIMMELLSTEETYLEDLYIIKTKFMDPLVKASQQPQPIINNRDIRTIFAFVPQLLLLSATLVRHLRSAIDRSNQTFAGPAFCGAGGDDAYSDDDEQDPCNIVGHVMYDLESSFDVYIYYTLNFRKSRKCLNKVDCDALCHQLLQDSSIWRKETKRMNLSDFLITPIQRITRYCLILKDLQKHSPQSTLLDRSIKCLSSLAFAMNEIQ</sequence>
<dbReference type="Pfam" id="PF00621">
    <property type="entry name" value="RhoGEF"/>
    <property type="match status" value="1"/>
</dbReference>
<dbReference type="InterPro" id="IPR000219">
    <property type="entry name" value="DH_dom"/>
</dbReference>
<protein>
    <submittedName>
        <fullName evidence="3">Dbl homology domain-containing protein</fullName>
    </submittedName>
</protein>
<feature type="compositionally biased region" description="Low complexity" evidence="1">
    <location>
        <begin position="51"/>
        <end position="71"/>
    </location>
</feature>
<dbReference type="SUPFAM" id="SSF48065">
    <property type="entry name" value="DBL homology domain (DH-domain)"/>
    <property type="match status" value="1"/>
</dbReference>
<dbReference type="OrthoDB" id="660555at2759"/>
<accession>A0A1X2IJ90</accession>
<reference evidence="3 4" key="1">
    <citation type="submission" date="2016-07" db="EMBL/GenBank/DDBJ databases">
        <title>Pervasive Adenine N6-methylation of Active Genes in Fungi.</title>
        <authorList>
            <consortium name="DOE Joint Genome Institute"/>
            <person name="Mondo S.J."/>
            <person name="Dannebaum R.O."/>
            <person name="Kuo R.C."/>
            <person name="Labutti K."/>
            <person name="Haridas S."/>
            <person name="Kuo A."/>
            <person name="Salamov A."/>
            <person name="Ahrendt S.R."/>
            <person name="Lipzen A."/>
            <person name="Sullivan W."/>
            <person name="Andreopoulos W.B."/>
            <person name="Clum A."/>
            <person name="Lindquist E."/>
            <person name="Daum C."/>
            <person name="Ramamoorthy G.K."/>
            <person name="Gryganskyi A."/>
            <person name="Culley D."/>
            <person name="Magnuson J.K."/>
            <person name="James T.Y."/>
            <person name="O'Malley M.A."/>
            <person name="Stajich J.E."/>
            <person name="Spatafora J.W."/>
            <person name="Visel A."/>
            <person name="Grigoriev I.V."/>
        </authorList>
    </citation>
    <scope>NUCLEOTIDE SEQUENCE [LARGE SCALE GENOMIC DNA]</scope>
    <source>
        <strain evidence="3 4">NRRL 1336</strain>
    </source>
</reference>
<dbReference type="InterPro" id="IPR051092">
    <property type="entry name" value="FYVE_RhoGEF_PH"/>
</dbReference>
<dbReference type="PROSITE" id="PS50010">
    <property type="entry name" value="DH_2"/>
    <property type="match status" value="1"/>
</dbReference>
<comment type="caution">
    <text evidence="3">The sequence shown here is derived from an EMBL/GenBank/DDBJ whole genome shotgun (WGS) entry which is preliminary data.</text>
</comment>
<dbReference type="Proteomes" id="UP000193560">
    <property type="component" value="Unassembled WGS sequence"/>
</dbReference>
<dbReference type="InterPro" id="IPR001331">
    <property type="entry name" value="GDS_CDC24_CS"/>
</dbReference>
<dbReference type="Gene3D" id="1.20.900.10">
    <property type="entry name" value="Dbl homology (DH) domain"/>
    <property type="match status" value="1"/>
</dbReference>
<name>A0A1X2IJ90_9FUNG</name>
<dbReference type="GO" id="GO:0035556">
    <property type="term" value="P:intracellular signal transduction"/>
    <property type="evidence" value="ECO:0007669"/>
    <property type="project" value="InterPro"/>
</dbReference>
<feature type="domain" description="DH" evidence="2">
    <location>
        <begin position="279"/>
        <end position="487"/>
    </location>
</feature>
<dbReference type="STRING" id="90262.A0A1X2IJ90"/>
<feature type="region of interest" description="Disordered" evidence="1">
    <location>
        <begin position="232"/>
        <end position="252"/>
    </location>
</feature>
<dbReference type="PROSITE" id="PS00741">
    <property type="entry name" value="DH_1"/>
    <property type="match status" value="1"/>
</dbReference>
<evidence type="ECO:0000259" key="2">
    <source>
        <dbReference type="PROSITE" id="PS50010"/>
    </source>
</evidence>
<dbReference type="AlphaFoldDB" id="A0A1X2IJ90"/>
<evidence type="ECO:0000256" key="1">
    <source>
        <dbReference type="SAM" id="MobiDB-lite"/>
    </source>
</evidence>
<dbReference type="InterPro" id="IPR035899">
    <property type="entry name" value="DBL_dom_sf"/>
</dbReference>
<dbReference type="GO" id="GO:0005737">
    <property type="term" value="C:cytoplasm"/>
    <property type="evidence" value="ECO:0007669"/>
    <property type="project" value="TreeGrafter"/>
</dbReference>
<dbReference type="PANTHER" id="PTHR12673">
    <property type="entry name" value="FACIOGENITAL DYSPLASIA PROTEIN"/>
    <property type="match status" value="1"/>
</dbReference>
<dbReference type="GO" id="GO:0005085">
    <property type="term" value="F:guanyl-nucleotide exchange factor activity"/>
    <property type="evidence" value="ECO:0007669"/>
    <property type="project" value="InterPro"/>
</dbReference>
<organism evidence="3 4">
    <name type="scientific">Absidia repens</name>
    <dbReference type="NCBI Taxonomy" id="90262"/>
    <lineage>
        <taxon>Eukaryota</taxon>
        <taxon>Fungi</taxon>
        <taxon>Fungi incertae sedis</taxon>
        <taxon>Mucoromycota</taxon>
        <taxon>Mucoromycotina</taxon>
        <taxon>Mucoromycetes</taxon>
        <taxon>Mucorales</taxon>
        <taxon>Cunninghamellaceae</taxon>
        <taxon>Absidia</taxon>
    </lineage>
</organism>